<dbReference type="InterPro" id="IPR006574">
    <property type="entry name" value="PRY"/>
</dbReference>
<dbReference type="PANTHER" id="PTHR24103">
    <property type="entry name" value="E3 UBIQUITIN-PROTEIN LIGASE TRIM"/>
    <property type="match status" value="1"/>
</dbReference>
<dbReference type="Pfam" id="PF00622">
    <property type="entry name" value="SPRY"/>
    <property type="match status" value="1"/>
</dbReference>
<proteinExistence type="predicted"/>
<dbReference type="Gene3D" id="2.60.120.920">
    <property type="match status" value="1"/>
</dbReference>
<dbReference type="SMART" id="SM00449">
    <property type="entry name" value="SPRY"/>
    <property type="match status" value="1"/>
</dbReference>
<evidence type="ECO:0000256" key="1">
    <source>
        <dbReference type="SAM" id="Coils"/>
    </source>
</evidence>
<protein>
    <submittedName>
        <fullName evidence="3">E3 ubiquitin-protein ligase TRIM39-like</fullName>
    </submittedName>
</protein>
<dbReference type="InterPro" id="IPR003877">
    <property type="entry name" value="SPRY_dom"/>
</dbReference>
<evidence type="ECO:0000313" key="4">
    <source>
        <dbReference type="Proteomes" id="UP001369086"/>
    </source>
</evidence>
<dbReference type="InterPro" id="IPR013320">
    <property type="entry name" value="ConA-like_dom_sf"/>
</dbReference>
<dbReference type="SMART" id="SM00589">
    <property type="entry name" value="PRY"/>
    <property type="match status" value="1"/>
</dbReference>
<feature type="domain" description="B30.2/SPRY" evidence="2">
    <location>
        <begin position="118"/>
        <end position="300"/>
    </location>
</feature>
<dbReference type="InterPro" id="IPR003879">
    <property type="entry name" value="Butyrophylin_SPRY"/>
</dbReference>
<evidence type="ECO:0000259" key="2">
    <source>
        <dbReference type="PROSITE" id="PS50188"/>
    </source>
</evidence>
<dbReference type="InterPro" id="IPR043136">
    <property type="entry name" value="B30.2/SPRY_sf"/>
</dbReference>
<dbReference type="PRINTS" id="PR01407">
    <property type="entry name" value="BUTYPHLNCDUF"/>
</dbReference>
<dbReference type="Proteomes" id="UP001369086">
    <property type="component" value="Unassembled WGS sequence"/>
</dbReference>
<accession>A0ABR0Y579</accession>
<gene>
    <name evidence="3" type="ORF">HHUSO_G34467</name>
</gene>
<dbReference type="PROSITE" id="PS50188">
    <property type="entry name" value="B302_SPRY"/>
    <property type="match status" value="1"/>
</dbReference>
<name>A0ABR0Y579_HUSHU</name>
<keyword evidence="4" id="KW-1185">Reference proteome</keyword>
<dbReference type="InterPro" id="IPR001870">
    <property type="entry name" value="B30.2/SPRY"/>
</dbReference>
<keyword evidence="1" id="KW-0175">Coiled coil</keyword>
<dbReference type="EMBL" id="JAHFZB010000047">
    <property type="protein sequence ID" value="KAK6467802.1"/>
    <property type="molecule type" value="Genomic_DNA"/>
</dbReference>
<evidence type="ECO:0000313" key="3">
    <source>
        <dbReference type="EMBL" id="KAK6467802.1"/>
    </source>
</evidence>
<dbReference type="SUPFAM" id="SSF49899">
    <property type="entry name" value="Concanavalin A-like lectins/glucanases"/>
    <property type="match status" value="1"/>
</dbReference>
<feature type="coiled-coil region" evidence="1">
    <location>
        <begin position="89"/>
        <end position="116"/>
    </location>
</feature>
<sequence>MAFLKRIFRVPKIIVGMMEFLKRLIRVPKIIVGSLMSPRTIHDCLIPKAMAFLKKIIGVPKIILGIFFKTSAKILLRVPFMSNFVCAGTTEREKEIEELKQECVELKQDYDEIRKKFNAVGYVAERKWSSIVKAQAKVTLNSDTANPSLTVSEDGSQVRFKGEGSAEWPSVLGREGFTSRRHYWEVEVGEKGYWALGISTYLDEKIIPEKPEEGYWLLRRWKGNMYEAVSQSLVPVTLQHKLYKVGMILDYQKGELSFYNVYDGSTRYEIHTFNYKFTEVYPVFSPGSHDRGPLKIISIN</sequence>
<reference evidence="3 4" key="1">
    <citation type="submission" date="2021-05" db="EMBL/GenBank/DDBJ databases">
        <authorList>
            <person name="Zahm M."/>
            <person name="Klopp C."/>
            <person name="Cabau C."/>
            <person name="Kuhl H."/>
            <person name="Suciu R."/>
            <person name="Ciorpac M."/>
            <person name="Holostenco D."/>
            <person name="Gessner J."/>
            <person name="Wuertz S."/>
            <person name="Hohne C."/>
            <person name="Stock M."/>
            <person name="Gislard M."/>
            <person name="Lluch J."/>
            <person name="Milhes M."/>
            <person name="Lampietro C."/>
            <person name="Lopez Roques C."/>
            <person name="Donnadieu C."/>
            <person name="Du K."/>
            <person name="Schartl M."/>
            <person name="Guiguen Y."/>
        </authorList>
    </citation>
    <scope>NUCLEOTIDE SEQUENCE [LARGE SCALE GENOMIC DNA]</scope>
    <source>
        <strain evidence="3">Hh-F2</strain>
        <tissue evidence="3">Blood</tissue>
    </source>
</reference>
<dbReference type="InterPro" id="IPR050143">
    <property type="entry name" value="TRIM/RBCC"/>
</dbReference>
<comment type="caution">
    <text evidence="3">The sequence shown here is derived from an EMBL/GenBank/DDBJ whole genome shotgun (WGS) entry which is preliminary data.</text>
</comment>
<organism evidence="3 4">
    <name type="scientific">Huso huso</name>
    <name type="common">Beluga</name>
    <name type="synonym">Acipenser huso</name>
    <dbReference type="NCBI Taxonomy" id="61971"/>
    <lineage>
        <taxon>Eukaryota</taxon>
        <taxon>Metazoa</taxon>
        <taxon>Chordata</taxon>
        <taxon>Craniata</taxon>
        <taxon>Vertebrata</taxon>
        <taxon>Euteleostomi</taxon>
        <taxon>Actinopterygii</taxon>
        <taxon>Chondrostei</taxon>
        <taxon>Acipenseriformes</taxon>
        <taxon>Acipenseridae</taxon>
        <taxon>Huso</taxon>
    </lineage>
</organism>